<organism evidence="10 11">
    <name type="scientific">Bacteroides luti</name>
    <dbReference type="NCBI Taxonomy" id="1297750"/>
    <lineage>
        <taxon>Bacteria</taxon>
        <taxon>Pseudomonadati</taxon>
        <taxon>Bacteroidota</taxon>
        <taxon>Bacteroidia</taxon>
        <taxon>Bacteroidales</taxon>
        <taxon>Bacteroidaceae</taxon>
        <taxon>Bacteroides</taxon>
    </lineage>
</organism>
<dbReference type="InterPro" id="IPR019563">
    <property type="entry name" value="GH97_catalytic"/>
</dbReference>
<dbReference type="OrthoDB" id="1109141at2"/>
<dbReference type="GO" id="GO:0008237">
    <property type="term" value="F:metallopeptidase activity"/>
    <property type="evidence" value="ECO:0007669"/>
    <property type="project" value="InterPro"/>
</dbReference>
<feature type="domain" description="Glycosyl-hydrolase 97 C-terminal oligomerisation" evidence="9">
    <location>
        <begin position="572"/>
        <end position="667"/>
    </location>
</feature>
<keyword evidence="4" id="KW-0106">Calcium</keyword>
<evidence type="ECO:0000259" key="7">
    <source>
        <dbReference type="Pfam" id="PF10566"/>
    </source>
</evidence>
<evidence type="ECO:0000256" key="5">
    <source>
        <dbReference type="ARBA" id="ARBA00023295"/>
    </source>
</evidence>
<dbReference type="Proteomes" id="UP000184509">
    <property type="component" value="Unassembled WGS sequence"/>
</dbReference>
<evidence type="ECO:0000313" key="10">
    <source>
        <dbReference type="EMBL" id="SHE68250.1"/>
    </source>
</evidence>
<comment type="cofactor">
    <cofactor evidence="1">
        <name>Ca(2+)</name>
        <dbReference type="ChEBI" id="CHEBI:29108"/>
    </cofactor>
</comment>
<dbReference type="InterPro" id="IPR013785">
    <property type="entry name" value="Aldolase_TIM"/>
</dbReference>
<feature type="domain" description="Glycosyl-hydrolase 97 N-terminal" evidence="8">
    <location>
        <begin position="37"/>
        <end position="299"/>
    </location>
</feature>
<accession>A0A1M4VH86</accession>
<evidence type="ECO:0000313" key="11">
    <source>
        <dbReference type="Proteomes" id="UP000184509"/>
    </source>
</evidence>
<comment type="subunit">
    <text evidence="2">Monomer.</text>
</comment>
<feature type="domain" description="Glycosyl-hydrolase 97 catalytic" evidence="7">
    <location>
        <begin position="317"/>
        <end position="471"/>
    </location>
</feature>
<dbReference type="STRING" id="1297750.SAMN05444405_102294"/>
<dbReference type="Gene3D" id="3.40.390.10">
    <property type="entry name" value="Collagenase (Catalytic Domain)"/>
    <property type="match status" value="1"/>
</dbReference>
<dbReference type="Pfam" id="PF14509">
    <property type="entry name" value="GH97_C"/>
    <property type="match status" value="1"/>
</dbReference>
<evidence type="ECO:0000256" key="1">
    <source>
        <dbReference type="ARBA" id="ARBA00001913"/>
    </source>
</evidence>
<evidence type="ECO:0000256" key="2">
    <source>
        <dbReference type="ARBA" id="ARBA00011245"/>
    </source>
</evidence>
<dbReference type="InterPro" id="IPR017853">
    <property type="entry name" value="GH"/>
</dbReference>
<dbReference type="InterPro" id="IPR052720">
    <property type="entry name" value="Glycosyl_hydrolase_97"/>
</dbReference>
<dbReference type="SUPFAM" id="SSF55486">
    <property type="entry name" value="Metalloproteases ('zincins'), catalytic domain"/>
    <property type="match status" value="1"/>
</dbReference>
<dbReference type="InterPro" id="IPR014718">
    <property type="entry name" value="GH-type_carb-bd"/>
</dbReference>
<feature type="signal peptide" evidence="6">
    <location>
        <begin position="1"/>
        <end position="30"/>
    </location>
</feature>
<keyword evidence="11" id="KW-1185">Reference proteome</keyword>
<dbReference type="Gene3D" id="3.20.20.70">
    <property type="entry name" value="Aldolase class I"/>
    <property type="match status" value="1"/>
</dbReference>
<dbReference type="InterPro" id="IPR029483">
    <property type="entry name" value="GH97_C"/>
</dbReference>
<dbReference type="GO" id="GO:0016798">
    <property type="term" value="F:hydrolase activity, acting on glycosyl bonds"/>
    <property type="evidence" value="ECO:0007669"/>
    <property type="project" value="UniProtKB-KW"/>
</dbReference>
<name>A0A1M4VH86_9BACE</name>
<evidence type="ECO:0000256" key="4">
    <source>
        <dbReference type="ARBA" id="ARBA00022837"/>
    </source>
</evidence>
<keyword evidence="5" id="KW-0326">Glycosidase</keyword>
<keyword evidence="6" id="KW-0732">Signal</keyword>
<evidence type="ECO:0000259" key="9">
    <source>
        <dbReference type="Pfam" id="PF14509"/>
    </source>
</evidence>
<dbReference type="Gene3D" id="2.70.98.10">
    <property type="match status" value="1"/>
</dbReference>
<dbReference type="Gene3D" id="2.60.40.1180">
    <property type="entry name" value="Golgi alpha-mannosidase II"/>
    <property type="match status" value="1"/>
</dbReference>
<dbReference type="SUPFAM" id="SSF51445">
    <property type="entry name" value="(Trans)glycosidases"/>
    <property type="match status" value="1"/>
</dbReference>
<dbReference type="GO" id="GO:0030246">
    <property type="term" value="F:carbohydrate binding"/>
    <property type="evidence" value="ECO:0007669"/>
    <property type="project" value="InterPro"/>
</dbReference>
<dbReference type="PANTHER" id="PTHR35803:SF2">
    <property type="entry name" value="RETAINING ALPHA-GALACTOSIDASE"/>
    <property type="match status" value="1"/>
</dbReference>
<dbReference type="InterPro" id="IPR013780">
    <property type="entry name" value="Glyco_hydro_b"/>
</dbReference>
<dbReference type="Pfam" id="PF14508">
    <property type="entry name" value="GH97_N"/>
    <property type="match status" value="1"/>
</dbReference>
<protein>
    <submittedName>
        <fullName evidence="10">Alpha-glucosidase</fullName>
    </submittedName>
</protein>
<sequence>MNNIISFIKSGIKAGTLTACLFISPAIAHAAESISLLSPDKHIQVSIQLGDTLSFSIIRDRALVLAKSTAFLEFANNKNASLGLAPRLKSKEYKKIEEQIDAPFYRCSQFVSACNELNLKFQNGGIIFRAYNEGVAYRFYTNSKEEVIIKNEGADYHFPKDYTAYLPYSTNDRKPMAMAYQNTYDVAPLSKVQQKLAFLPVTVDEGNGLKVTLLESDLENYPGMFVKSDTLKTNLKGVFAPYPAKTDFYPWRKQEYVTETYDYIARSKGNRVYPWRVFAITTNDTDMPVNNLVYALASPNRIGDTSWIKSGKVAWDWWNDWGLKNVPFKAGINTETYKYYIDFASNHGLEYIVLDEGWYAPKSGDMLTVVKDIDLPELISYGKKKGVNIVLWTVFNVLDNQLEAACKKYSEMGVKGFKVDFLDRDDRTAVQMIYRIAETAAKYHLILDYHGIYKPTGMNRTYPNVINFEAVFGMEEAKWSTLEKNMPLYDVTFPYIRMMAGYVDFTPGAMRNATKNDFQPVYYNPMSMGTRCHQLAMYLVYDSPFTMLADSPSSYLADEPCTDFISSLPTEVDETRVLSGEMGKYIVTARKKDINWYIGGMTNWDERDVILDFSFLGKGEVYRATLYKDGVNANKDASDYQVDTLMIKKGDVLNLHLASGGGFALTLERDYACRMKPIVPPAGKFDPFYKKYLNANGFPVISSEKVSDEALAKASEIVSLMLSKCTKAREYMIKKGCHVMVIGATEETCDIPEFKHICNCKDSIKYWNWRARGFGGTPEDEFSSSCGEENLLCLPRDKYTGENILIHEFAHLIDFVGLRGTDPEFFNKLNQTYNHAKETGLWKDTYAISNVEEYWAECVQSFFNCNRWSEEADGVHGNVNRRIKLKDYDPEMYNLIKQYFYEINIPINNKIHR</sequence>
<dbReference type="RefSeq" id="WP_073399113.1">
    <property type="nucleotide sequence ID" value="NZ_FQTV01000002.1"/>
</dbReference>
<dbReference type="PANTHER" id="PTHR35803">
    <property type="entry name" value="GLUCAN 1,4-ALPHA-GLUCOSIDASE SUSB-RELATED"/>
    <property type="match status" value="1"/>
</dbReference>
<dbReference type="Pfam" id="PF10566">
    <property type="entry name" value="Glyco_hydro_97"/>
    <property type="match status" value="1"/>
</dbReference>
<dbReference type="InterPro" id="IPR024079">
    <property type="entry name" value="MetalloPept_cat_dom_sf"/>
</dbReference>
<gene>
    <name evidence="10" type="ORF">SAMN05444405_102294</name>
</gene>
<dbReference type="EMBL" id="FQTV01000002">
    <property type="protein sequence ID" value="SHE68250.1"/>
    <property type="molecule type" value="Genomic_DNA"/>
</dbReference>
<proteinExistence type="predicted"/>
<evidence type="ECO:0000256" key="3">
    <source>
        <dbReference type="ARBA" id="ARBA00022801"/>
    </source>
</evidence>
<evidence type="ECO:0000259" key="8">
    <source>
        <dbReference type="Pfam" id="PF14508"/>
    </source>
</evidence>
<dbReference type="AlphaFoldDB" id="A0A1M4VH86"/>
<dbReference type="InterPro" id="IPR029486">
    <property type="entry name" value="GH97_N"/>
</dbReference>
<reference evidence="10 11" key="1">
    <citation type="submission" date="2016-11" db="EMBL/GenBank/DDBJ databases">
        <authorList>
            <person name="Jaros S."/>
            <person name="Januszkiewicz K."/>
            <person name="Wedrychowicz H."/>
        </authorList>
    </citation>
    <scope>NUCLEOTIDE SEQUENCE [LARGE SCALE GENOMIC DNA]</scope>
    <source>
        <strain evidence="10 11">DSM 26991</strain>
    </source>
</reference>
<feature type="chain" id="PRO_5012047543" evidence="6">
    <location>
        <begin position="31"/>
        <end position="913"/>
    </location>
</feature>
<evidence type="ECO:0000256" key="6">
    <source>
        <dbReference type="SAM" id="SignalP"/>
    </source>
</evidence>
<keyword evidence="3" id="KW-0378">Hydrolase</keyword>